<proteinExistence type="predicted"/>
<keyword evidence="4" id="KW-1185">Reference proteome</keyword>
<accession>A0A8T7M0T5</accession>
<dbReference type="RefSeq" id="WP_341467675.1">
    <property type="nucleotide sequence ID" value="NZ_CP128399.1"/>
</dbReference>
<reference evidence="2" key="2">
    <citation type="journal article" date="2024" name="Nature">
        <title>Anoxygenic phototroph of the Chloroflexota uses a type I reaction centre.</title>
        <authorList>
            <person name="Tsuji J.M."/>
            <person name="Shaw N.A."/>
            <person name="Nagashima S."/>
            <person name="Venkiteswaran J.J."/>
            <person name="Schiff S.L."/>
            <person name="Watanabe T."/>
            <person name="Fukui M."/>
            <person name="Hanada S."/>
            <person name="Tank M."/>
            <person name="Neufeld J.D."/>
        </authorList>
    </citation>
    <scope>NUCLEOTIDE SEQUENCE</scope>
    <source>
        <strain evidence="2">L227-S17</strain>
    </source>
</reference>
<reference evidence="1 3" key="1">
    <citation type="submission" date="2020-06" db="EMBL/GenBank/DDBJ databases">
        <title>Anoxygenic phototrophic Chloroflexota member uses a Type I reaction center.</title>
        <authorList>
            <person name="Tsuji J.M."/>
            <person name="Shaw N.A."/>
            <person name="Nagashima S."/>
            <person name="Venkiteswaran J."/>
            <person name="Schiff S.L."/>
            <person name="Hanada S."/>
            <person name="Tank M."/>
            <person name="Neufeld J.D."/>
        </authorList>
    </citation>
    <scope>NUCLEOTIDE SEQUENCE [LARGE SCALE GENOMIC DNA]</scope>
    <source>
        <strain evidence="1">L227-S17</strain>
    </source>
</reference>
<evidence type="ECO:0000313" key="2">
    <source>
        <dbReference type="EMBL" id="WJW65790.1"/>
    </source>
</evidence>
<sequence length="184" mass="21255">MVQPRNFADDAAMHYRKIKRIIEHLRLQGCKVTDYSHIRDYQRRGIDLEVDGQDVLVICDQQISKTLNLSLELIEDFEQGIVGAFIRTQAKYLYYFDTFTQTLHILDIEKLKKVITFLDYKRMDAAKATTRGKDGRTYSSLNLLLPLTVLQSNKAAISYRVVSIQKGEEQPDTGMQDIFSISQE</sequence>
<organism evidence="1 3">
    <name type="scientific">Candidatus Chlorohelix allophototropha</name>
    <dbReference type="NCBI Taxonomy" id="3003348"/>
    <lineage>
        <taxon>Bacteria</taxon>
        <taxon>Bacillati</taxon>
        <taxon>Chloroflexota</taxon>
        <taxon>Chloroflexia</taxon>
        <taxon>Candidatus Chloroheliales</taxon>
        <taxon>Candidatus Chloroheliaceae</taxon>
        <taxon>Candidatus Chlorohelix</taxon>
    </lineage>
</organism>
<dbReference type="AlphaFoldDB" id="A0A8T7M0T5"/>
<protein>
    <submittedName>
        <fullName evidence="1">Uncharacterized protein</fullName>
    </submittedName>
</protein>
<gene>
    <name evidence="1" type="ORF">HXX08_11135</name>
    <name evidence="2" type="ORF">OZ401_001569</name>
</gene>
<evidence type="ECO:0000313" key="1">
    <source>
        <dbReference type="EMBL" id="NWJ46422.1"/>
    </source>
</evidence>
<dbReference type="Proteomes" id="UP001431572">
    <property type="component" value="Chromosome 1"/>
</dbReference>
<name>A0A8T7M0T5_9CHLR</name>
<dbReference type="EMBL" id="CP128399">
    <property type="protein sequence ID" value="WJW65790.1"/>
    <property type="molecule type" value="Genomic_DNA"/>
</dbReference>
<evidence type="ECO:0000313" key="4">
    <source>
        <dbReference type="Proteomes" id="UP001431572"/>
    </source>
</evidence>
<evidence type="ECO:0000313" key="3">
    <source>
        <dbReference type="Proteomes" id="UP000521676"/>
    </source>
</evidence>
<dbReference type="EMBL" id="JACATZ010000001">
    <property type="protein sequence ID" value="NWJ46422.1"/>
    <property type="molecule type" value="Genomic_DNA"/>
</dbReference>
<dbReference type="Proteomes" id="UP000521676">
    <property type="component" value="Unassembled WGS sequence"/>
</dbReference>